<reference evidence="4 5" key="1">
    <citation type="submission" date="2019-07" db="EMBL/GenBank/DDBJ databases">
        <authorList>
            <person name="Hibberd C M."/>
            <person name="Gehrig L. J."/>
            <person name="Chang H.-W."/>
            <person name="Venkatesh S."/>
        </authorList>
    </citation>
    <scope>NUCLEOTIDE SEQUENCE [LARGE SCALE GENOMIC DNA]</scope>
    <source>
        <strain evidence="4">Dorea_longicatena_SSTS_Bg7063</strain>
    </source>
</reference>
<dbReference type="Pfam" id="PF14317">
    <property type="entry name" value="YcxB"/>
    <property type="match status" value="1"/>
</dbReference>
<evidence type="ECO:0000313" key="5">
    <source>
        <dbReference type="Proteomes" id="UP000398619"/>
    </source>
</evidence>
<evidence type="ECO:0000259" key="3">
    <source>
        <dbReference type="Pfam" id="PF14317"/>
    </source>
</evidence>
<feature type="compositionally biased region" description="Low complexity" evidence="1">
    <location>
        <begin position="1"/>
        <end position="19"/>
    </location>
</feature>
<gene>
    <name evidence="4" type="ORF">DLSSTS7063_01043</name>
</gene>
<proteinExistence type="predicted"/>
<dbReference type="Proteomes" id="UP000398619">
    <property type="component" value="Unassembled WGS sequence"/>
</dbReference>
<keyword evidence="2" id="KW-0812">Transmembrane</keyword>
<keyword evidence="2" id="KW-1133">Transmembrane helix</keyword>
<keyword evidence="2" id="KW-0472">Membrane</keyword>
<evidence type="ECO:0000256" key="1">
    <source>
        <dbReference type="SAM" id="MobiDB-lite"/>
    </source>
</evidence>
<sequence>MSTPENMTEENVTTENEATGPADAVKESRMTVNMTKEALYDFLLFHAYSKFSGFLVNILGLAIVFLGIFSYTTGKVNGAGAALYLAAAALFLGGTPIQLKMRAKKQVVINKEYNSPAEYTFSEAGIMIRQNGESRTYEWDHIERAVVTPKTIGIYYAPECAMVLPKQDFGDQFVPIFTIIATQLGQSKVRMR</sequence>
<feature type="region of interest" description="Disordered" evidence="1">
    <location>
        <begin position="1"/>
        <end position="23"/>
    </location>
</feature>
<protein>
    <recommendedName>
        <fullName evidence="3">YcxB-like C-terminal domain-containing protein</fullName>
    </recommendedName>
</protein>
<dbReference type="InterPro" id="IPR025588">
    <property type="entry name" value="YcxB-like_C"/>
</dbReference>
<organism evidence="4 5">
    <name type="scientific">Dorea longicatena</name>
    <dbReference type="NCBI Taxonomy" id="88431"/>
    <lineage>
        <taxon>Bacteria</taxon>
        <taxon>Bacillati</taxon>
        <taxon>Bacillota</taxon>
        <taxon>Clostridia</taxon>
        <taxon>Lachnospirales</taxon>
        <taxon>Lachnospiraceae</taxon>
        <taxon>Dorea</taxon>
    </lineage>
</organism>
<feature type="transmembrane region" description="Helical" evidence="2">
    <location>
        <begin position="78"/>
        <end position="97"/>
    </location>
</feature>
<feature type="domain" description="YcxB-like C-terminal" evidence="3">
    <location>
        <begin position="121"/>
        <end position="171"/>
    </location>
</feature>
<evidence type="ECO:0000256" key="2">
    <source>
        <dbReference type="SAM" id="Phobius"/>
    </source>
</evidence>
<accession>A0A564SZ54</accession>
<evidence type="ECO:0000313" key="4">
    <source>
        <dbReference type="EMBL" id="VUW99700.1"/>
    </source>
</evidence>
<dbReference type="RefSeq" id="WP_243123417.1">
    <property type="nucleotide sequence ID" value="NZ_CABHNM010000026.1"/>
</dbReference>
<dbReference type="AlphaFoldDB" id="A0A564SZ54"/>
<name>A0A564SZ54_9FIRM</name>
<feature type="transmembrane region" description="Helical" evidence="2">
    <location>
        <begin position="54"/>
        <end position="72"/>
    </location>
</feature>
<dbReference type="EMBL" id="CABHNM010000026">
    <property type="protein sequence ID" value="VUW99700.1"/>
    <property type="molecule type" value="Genomic_DNA"/>
</dbReference>